<gene>
    <name evidence="1" type="ORF">BDA96_03G327400</name>
</gene>
<dbReference type="EMBL" id="CM027682">
    <property type="protein sequence ID" value="KAG0539490.1"/>
    <property type="molecule type" value="Genomic_DNA"/>
</dbReference>
<accession>A0A921RI33</accession>
<organism evidence="1 2">
    <name type="scientific">Sorghum bicolor</name>
    <name type="common">Sorghum</name>
    <name type="synonym">Sorghum vulgare</name>
    <dbReference type="NCBI Taxonomy" id="4558"/>
    <lineage>
        <taxon>Eukaryota</taxon>
        <taxon>Viridiplantae</taxon>
        <taxon>Streptophyta</taxon>
        <taxon>Embryophyta</taxon>
        <taxon>Tracheophyta</taxon>
        <taxon>Spermatophyta</taxon>
        <taxon>Magnoliopsida</taxon>
        <taxon>Liliopsida</taxon>
        <taxon>Poales</taxon>
        <taxon>Poaceae</taxon>
        <taxon>PACMAD clade</taxon>
        <taxon>Panicoideae</taxon>
        <taxon>Andropogonodae</taxon>
        <taxon>Andropogoneae</taxon>
        <taxon>Sorghinae</taxon>
        <taxon>Sorghum</taxon>
    </lineage>
</organism>
<reference evidence="1" key="1">
    <citation type="journal article" date="2019" name="BMC Genomics">
        <title>A new reference genome for Sorghum bicolor reveals high levels of sequence similarity between sweet and grain genotypes: implications for the genetics of sugar metabolism.</title>
        <authorList>
            <person name="Cooper E.A."/>
            <person name="Brenton Z.W."/>
            <person name="Flinn B.S."/>
            <person name="Jenkins J."/>
            <person name="Shu S."/>
            <person name="Flowers D."/>
            <person name="Luo F."/>
            <person name="Wang Y."/>
            <person name="Xia P."/>
            <person name="Barry K."/>
            <person name="Daum C."/>
            <person name="Lipzen A."/>
            <person name="Yoshinaga Y."/>
            <person name="Schmutz J."/>
            <person name="Saski C."/>
            <person name="Vermerris W."/>
            <person name="Kresovich S."/>
        </authorList>
    </citation>
    <scope>NUCLEOTIDE SEQUENCE</scope>
</reference>
<name>A0A921RI33_SORBI</name>
<protein>
    <submittedName>
        <fullName evidence="1">Uncharacterized protein</fullName>
    </submittedName>
</protein>
<evidence type="ECO:0000313" key="2">
    <source>
        <dbReference type="Proteomes" id="UP000807115"/>
    </source>
</evidence>
<proteinExistence type="predicted"/>
<dbReference type="Proteomes" id="UP000807115">
    <property type="component" value="Chromosome 3"/>
</dbReference>
<dbReference type="AlphaFoldDB" id="A0A921RI33"/>
<comment type="caution">
    <text evidence="1">The sequence shown here is derived from an EMBL/GenBank/DDBJ whole genome shotgun (WGS) entry which is preliminary data.</text>
</comment>
<evidence type="ECO:0000313" key="1">
    <source>
        <dbReference type="EMBL" id="KAG0539490.1"/>
    </source>
</evidence>
<reference evidence="1" key="2">
    <citation type="submission" date="2020-10" db="EMBL/GenBank/DDBJ databases">
        <authorList>
            <person name="Cooper E.A."/>
            <person name="Brenton Z.W."/>
            <person name="Flinn B.S."/>
            <person name="Jenkins J."/>
            <person name="Shu S."/>
            <person name="Flowers D."/>
            <person name="Luo F."/>
            <person name="Wang Y."/>
            <person name="Xia P."/>
            <person name="Barry K."/>
            <person name="Daum C."/>
            <person name="Lipzen A."/>
            <person name="Yoshinaga Y."/>
            <person name="Schmutz J."/>
            <person name="Saski C."/>
            <person name="Vermerris W."/>
            <person name="Kresovich S."/>
        </authorList>
    </citation>
    <scope>NUCLEOTIDE SEQUENCE</scope>
</reference>
<sequence>MGNIAVLLQERSQRNVARKASTLLVMVVRDFFSPSLEVRSKCCMIIIVL</sequence>